<dbReference type="InterPro" id="IPR044946">
    <property type="entry name" value="Restrct_endonuc_typeI_TRD_sf"/>
</dbReference>
<dbReference type="GO" id="GO:0009307">
    <property type="term" value="P:DNA restriction-modification system"/>
    <property type="evidence" value="ECO:0007669"/>
    <property type="project" value="UniProtKB-KW"/>
</dbReference>
<dbReference type="CDD" id="cd17521">
    <property type="entry name" value="RMtype1_S_Sau13435ORF2165P_TRD2-CR2_like"/>
    <property type="match status" value="1"/>
</dbReference>
<evidence type="ECO:0000256" key="2">
    <source>
        <dbReference type="ARBA" id="ARBA00022747"/>
    </source>
</evidence>
<evidence type="ECO:0000313" key="6">
    <source>
        <dbReference type="Proteomes" id="UP000192284"/>
    </source>
</evidence>
<protein>
    <recommendedName>
        <fullName evidence="4">Type I restriction modification DNA specificity domain-containing protein</fullName>
    </recommendedName>
</protein>
<dbReference type="AlphaFoldDB" id="A0A1W9ZUN4"/>
<keyword evidence="3" id="KW-0238">DNA-binding</keyword>
<name>A0A1W9ZUN4_MYCAN</name>
<evidence type="ECO:0000256" key="3">
    <source>
        <dbReference type="ARBA" id="ARBA00023125"/>
    </source>
</evidence>
<dbReference type="Gene3D" id="3.90.220.20">
    <property type="entry name" value="DNA methylase specificity domains"/>
    <property type="match status" value="2"/>
</dbReference>
<sequence>MKWPVVTLGSVSNADGQYGVSLSARQWRTGDPRYIRITDIGADGVLNSVRVAPQGDRRDWEKALLRQGDLLFARSGATVGKTYLHSDSDEPAVYAGYLIKFHPDNNQILPEYLFRYTQTSEYRAWVASSRKAVAQPNINAKQFATLPIPLPPIDEQQRITAILDQADALRAKRRRALAHLYDLAQSIFIDMFGHPDSESSTGPTVRLGEVAGLQGGRNLVANDEAAASEFRVLKISAVTSGQFRGTESKPLPVGYQPPAQHIVRQGDLLISRANTTQLVGAVAYVQDVPKNLVLPDKIWRFVWHDPESVPLYYRALFGTPSIRRRISQLSSGTGGSMKNISKTKLQQLELPAVDIAKQREFARRVAAIPRPGLTELNELFASLQSRAFTGQL</sequence>
<dbReference type="PANTHER" id="PTHR30408:SF12">
    <property type="entry name" value="TYPE I RESTRICTION ENZYME MJAVIII SPECIFICITY SUBUNIT"/>
    <property type="match status" value="1"/>
</dbReference>
<comment type="similarity">
    <text evidence="1">Belongs to the type-I restriction system S methylase family.</text>
</comment>
<gene>
    <name evidence="5" type="ORF">BST12_11860</name>
</gene>
<dbReference type="RefSeq" id="WP_083113320.1">
    <property type="nucleotide sequence ID" value="NZ_JACKTS010000038.1"/>
</dbReference>
<keyword evidence="6" id="KW-1185">Reference proteome</keyword>
<dbReference type="SUPFAM" id="SSF116734">
    <property type="entry name" value="DNA methylase specificity domain"/>
    <property type="match status" value="2"/>
</dbReference>
<evidence type="ECO:0000313" key="5">
    <source>
        <dbReference type="EMBL" id="ORA21510.1"/>
    </source>
</evidence>
<feature type="domain" description="Type I restriction modification DNA specificity" evidence="4">
    <location>
        <begin position="2"/>
        <end position="169"/>
    </location>
</feature>
<reference evidence="5 6" key="1">
    <citation type="submission" date="2017-02" db="EMBL/GenBank/DDBJ databases">
        <title>The new phylogeny of genus Mycobacterium.</title>
        <authorList>
            <person name="Tortoli E."/>
            <person name="Trovato A."/>
            <person name="Cirillo D.M."/>
        </authorList>
    </citation>
    <scope>NUCLEOTIDE SEQUENCE [LARGE SCALE GENOMIC DNA]</scope>
    <source>
        <strain evidence="5 6">DSM 45057</strain>
    </source>
</reference>
<dbReference type="EMBL" id="MVHE01000014">
    <property type="protein sequence ID" value="ORA21510.1"/>
    <property type="molecule type" value="Genomic_DNA"/>
</dbReference>
<dbReference type="Proteomes" id="UP000192284">
    <property type="component" value="Unassembled WGS sequence"/>
</dbReference>
<dbReference type="Pfam" id="PF01420">
    <property type="entry name" value="Methylase_S"/>
    <property type="match status" value="1"/>
</dbReference>
<dbReference type="InterPro" id="IPR052021">
    <property type="entry name" value="Type-I_RS_S_subunit"/>
</dbReference>
<dbReference type="InterPro" id="IPR000055">
    <property type="entry name" value="Restrct_endonuc_typeI_TRD"/>
</dbReference>
<dbReference type="PANTHER" id="PTHR30408">
    <property type="entry name" value="TYPE-1 RESTRICTION ENZYME ECOKI SPECIFICITY PROTEIN"/>
    <property type="match status" value="1"/>
</dbReference>
<evidence type="ECO:0000256" key="1">
    <source>
        <dbReference type="ARBA" id="ARBA00010923"/>
    </source>
</evidence>
<comment type="caution">
    <text evidence="5">The sequence shown here is derived from an EMBL/GenBank/DDBJ whole genome shotgun (WGS) entry which is preliminary data.</text>
</comment>
<dbReference type="OrthoDB" id="3197085at2"/>
<keyword evidence="2" id="KW-0680">Restriction system</keyword>
<proteinExistence type="inferred from homology"/>
<accession>A0A1W9ZUN4</accession>
<organism evidence="5 6">
    <name type="scientific">Mycobacterium angelicum</name>
    <dbReference type="NCBI Taxonomy" id="470074"/>
    <lineage>
        <taxon>Bacteria</taxon>
        <taxon>Bacillati</taxon>
        <taxon>Actinomycetota</taxon>
        <taxon>Actinomycetes</taxon>
        <taxon>Mycobacteriales</taxon>
        <taxon>Mycobacteriaceae</taxon>
        <taxon>Mycobacterium</taxon>
    </lineage>
</organism>
<evidence type="ECO:0000259" key="4">
    <source>
        <dbReference type="Pfam" id="PF01420"/>
    </source>
</evidence>
<dbReference type="GO" id="GO:0003677">
    <property type="term" value="F:DNA binding"/>
    <property type="evidence" value="ECO:0007669"/>
    <property type="project" value="UniProtKB-KW"/>
</dbReference>